<evidence type="ECO:0000256" key="2">
    <source>
        <dbReference type="ARBA" id="ARBA00006939"/>
    </source>
</evidence>
<keyword evidence="5" id="KW-0862">Zinc</keyword>
<feature type="transmembrane region" description="Helical" evidence="8">
    <location>
        <begin position="123"/>
        <end position="145"/>
    </location>
</feature>
<feature type="transmembrane region" description="Helical" evidence="8">
    <location>
        <begin position="166"/>
        <end position="192"/>
    </location>
</feature>
<evidence type="ECO:0000256" key="4">
    <source>
        <dbReference type="ARBA" id="ARBA00022692"/>
    </source>
</evidence>
<dbReference type="PANTHER" id="PTHR11040">
    <property type="entry name" value="ZINC/IRON TRANSPORTER"/>
    <property type="match status" value="1"/>
</dbReference>
<evidence type="ECO:0000256" key="5">
    <source>
        <dbReference type="ARBA" id="ARBA00022833"/>
    </source>
</evidence>
<comment type="similarity">
    <text evidence="2">Belongs to the ZIP transporter (TC 2.A.5) family.</text>
</comment>
<evidence type="ECO:0000256" key="7">
    <source>
        <dbReference type="ARBA" id="ARBA00023136"/>
    </source>
</evidence>
<dbReference type="AlphaFoldDB" id="A0A1G1W206"/>
<accession>A0A1G1W206</accession>
<dbReference type="Pfam" id="PF02535">
    <property type="entry name" value="Zip"/>
    <property type="match status" value="1"/>
</dbReference>
<dbReference type="InterPro" id="IPR003689">
    <property type="entry name" value="ZIP"/>
</dbReference>
<evidence type="ECO:0000313" key="9">
    <source>
        <dbReference type="EMBL" id="OGY21709.1"/>
    </source>
</evidence>
<evidence type="ECO:0000256" key="6">
    <source>
        <dbReference type="ARBA" id="ARBA00022989"/>
    </source>
</evidence>
<dbReference type="Proteomes" id="UP000176299">
    <property type="component" value="Unassembled WGS sequence"/>
</dbReference>
<evidence type="ECO:0000256" key="3">
    <source>
        <dbReference type="ARBA" id="ARBA00022475"/>
    </source>
</evidence>
<keyword evidence="4 8" id="KW-0812">Transmembrane</keyword>
<keyword evidence="3" id="KW-1003">Cell membrane</keyword>
<dbReference type="PANTHER" id="PTHR11040:SF211">
    <property type="entry name" value="ZINC TRANSPORTER ZIP11"/>
    <property type="match status" value="1"/>
</dbReference>
<dbReference type="EMBL" id="MHCN01000011">
    <property type="protein sequence ID" value="OGY21709.1"/>
    <property type="molecule type" value="Genomic_DNA"/>
</dbReference>
<dbReference type="GO" id="GO:0005886">
    <property type="term" value="C:plasma membrane"/>
    <property type="evidence" value="ECO:0007669"/>
    <property type="project" value="UniProtKB-SubCell"/>
</dbReference>
<evidence type="ECO:0000313" key="10">
    <source>
        <dbReference type="Proteomes" id="UP000176299"/>
    </source>
</evidence>
<evidence type="ECO:0000256" key="1">
    <source>
        <dbReference type="ARBA" id="ARBA00004651"/>
    </source>
</evidence>
<feature type="transmembrane region" description="Helical" evidence="8">
    <location>
        <begin position="198"/>
        <end position="220"/>
    </location>
</feature>
<reference evidence="9 10" key="1">
    <citation type="journal article" date="2016" name="Nat. Commun.">
        <title>Thousands of microbial genomes shed light on interconnected biogeochemical processes in an aquifer system.</title>
        <authorList>
            <person name="Anantharaman K."/>
            <person name="Brown C.T."/>
            <person name="Hug L.A."/>
            <person name="Sharon I."/>
            <person name="Castelle C.J."/>
            <person name="Probst A.J."/>
            <person name="Thomas B.C."/>
            <person name="Singh A."/>
            <person name="Wilkins M.J."/>
            <person name="Karaoz U."/>
            <person name="Brodie E.L."/>
            <person name="Williams K.H."/>
            <person name="Hubbard S.S."/>
            <person name="Banfield J.F."/>
        </authorList>
    </citation>
    <scope>NUCLEOTIDE SEQUENCE [LARGE SCALE GENOMIC DNA]</scope>
</reference>
<comment type="subcellular location">
    <subcellularLocation>
        <location evidence="1">Cell membrane</location>
        <topology evidence="1">Multi-pass membrane protein</topology>
    </subcellularLocation>
</comment>
<feature type="transmembrane region" description="Helical" evidence="8">
    <location>
        <begin position="6"/>
        <end position="28"/>
    </location>
</feature>
<proteinExistence type="inferred from homology"/>
<keyword evidence="6 8" id="KW-1133">Transmembrane helix</keyword>
<feature type="transmembrane region" description="Helical" evidence="8">
    <location>
        <begin position="35"/>
        <end position="57"/>
    </location>
</feature>
<evidence type="ECO:0000256" key="8">
    <source>
        <dbReference type="SAM" id="Phobius"/>
    </source>
</evidence>
<feature type="transmembrane region" description="Helical" evidence="8">
    <location>
        <begin position="69"/>
        <end position="87"/>
    </location>
</feature>
<keyword evidence="7 8" id="KW-0472">Membrane</keyword>
<protein>
    <submittedName>
        <fullName evidence="9">Zinc permease</fullName>
    </submittedName>
</protein>
<comment type="caution">
    <text evidence="9">The sequence shown here is derived from an EMBL/GenBank/DDBJ whole genome shotgun (WGS) entry which is preliminary data.</text>
</comment>
<dbReference type="STRING" id="1802591.A2113_04100"/>
<feature type="transmembrane region" description="Helical" evidence="8">
    <location>
        <begin position="227"/>
        <end position="246"/>
    </location>
</feature>
<dbReference type="GO" id="GO:0005385">
    <property type="term" value="F:zinc ion transmembrane transporter activity"/>
    <property type="evidence" value="ECO:0007669"/>
    <property type="project" value="TreeGrafter"/>
</dbReference>
<name>A0A1G1W206_9BACT</name>
<organism evidence="9 10">
    <name type="scientific">Candidatus Woykebacteria bacterium GWA1_44_8</name>
    <dbReference type="NCBI Taxonomy" id="1802591"/>
    <lineage>
        <taxon>Bacteria</taxon>
        <taxon>Candidatus Woykeibacteriota</taxon>
    </lineage>
</organism>
<gene>
    <name evidence="9" type="ORF">A2113_04100</name>
</gene>
<sequence>MLPTAYLAVIIIAFLSGLTTLIGAALAIKFGRCTWGMIVGLGFAAGIMLLISFFELIPESFAAAGTQRSLIALPVGILLFAALNFLIPHTHLVREKGKLDGHLYKTAYLVAIGLILHDVPEGFAMANSYIFSPSLGLLIALGIAIHNIPEEFAMAAPIVLVKEKSFLFKAAFFSGLAEPAGAILGLFAVHFMAALNPLFMSFAAGAMIFVAIHELFPMAVTYRKVPLFILGLVFSIFVYRGLTLLIPE</sequence>